<organism evidence="2 3">
    <name type="scientific">Sphingomonas swuensis</name>
    <dbReference type="NCBI Taxonomy" id="977800"/>
    <lineage>
        <taxon>Bacteria</taxon>
        <taxon>Pseudomonadati</taxon>
        <taxon>Pseudomonadota</taxon>
        <taxon>Alphaproteobacteria</taxon>
        <taxon>Sphingomonadales</taxon>
        <taxon>Sphingomonadaceae</taxon>
        <taxon>Sphingomonas</taxon>
    </lineage>
</organism>
<feature type="domain" description="Cell wall hydrolase SleB" evidence="1">
    <location>
        <begin position="132"/>
        <end position="239"/>
    </location>
</feature>
<comment type="caution">
    <text evidence="2">The sequence shown here is derived from an EMBL/GenBank/DDBJ whole genome shotgun (WGS) entry which is preliminary data.</text>
</comment>
<sequence>MSGIALYRRRLAIRLTALRLDMVALGLVGLLALGALGLTLAASMRGRADAALPTALPVVPAQARALISATSGAQSLEVRATGQAAEQINAALPFDRAPVQAAAPFAAPTGGTSYDRALTCLTQAVYYEAGFEPVEGRRAVAQVILNRMRHPAFPKSVCGVVYQRNQTPICQFTFVCDGSLLRPAAVGAWAEARKVAAAALAGYVEASVGQATHYHADYVAPYWAPMLAKVSKIGAHIFYRWPGAWGQRGAFTGRYIGEPSDPAALRPVLRPVAPITGDEIAAANIPPAQITFEQDKTVRRASNDVGGLMDPSKGWTLSIPDPRDSGSRTKALLAQQQPTPAPRDVAVVAAVTTASTGSAVLANE</sequence>
<dbReference type="InterPro" id="IPR011105">
    <property type="entry name" value="Cell_wall_hydrolase_SleB"/>
</dbReference>
<dbReference type="RefSeq" id="WP_344707830.1">
    <property type="nucleotide sequence ID" value="NZ_BAABBQ010000001.1"/>
</dbReference>
<evidence type="ECO:0000313" key="3">
    <source>
        <dbReference type="Proteomes" id="UP001500235"/>
    </source>
</evidence>
<evidence type="ECO:0000313" key="2">
    <source>
        <dbReference type="EMBL" id="GAA4024024.1"/>
    </source>
</evidence>
<dbReference type="InterPro" id="IPR042047">
    <property type="entry name" value="SleB_dom1"/>
</dbReference>
<protein>
    <recommendedName>
        <fullName evidence="1">Cell wall hydrolase SleB domain-containing protein</fullName>
    </recommendedName>
</protein>
<dbReference type="EMBL" id="BAABBQ010000001">
    <property type="protein sequence ID" value="GAA4024024.1"/>
    <property type="molecule type" value="Genomic_DNA"/>
</dbReference>
<gene>
    <name evidence="2" type="ORF">GCM10022280_26050</name>
</gene>
<dbReference type="Gene3D" id="1.10.10.2520">
    <property type="entry name" value="Cell wall hydrolase SleB, domain 1"/>
    <property type="match status" value="1"/>
</dbReference>
<proteinExistence type="predicted"/>
<dbReference type="Pfam" id="PF07486">
    <property type="entry name" value="Hydrolase_2"/>
    <property type="match status" value="1"/>
</dbReference>
<evidence type="ECO:0000259" key="1">
    <source>
        <dbReference type="Pfam" id="PF07486"/>
    </source>
</evidence>
<keyword evidence="3" id="KW-1185">Reference proteome</keyword>
<dbReference type="Proteomes" id="UP001500235">
    <property type="component" value="Unassembled WGS sequence"/>
</dbReference>
<accession>A0ABP7TBX1</accession>
<name>A0ABP7TBX1_9SPHN</name>
<reference evidence="3" key="1">
    <citation type="journal article" date="2019" name="Int. J. Syst. Evol. Microbiol.">
        <title>The Global Catalogue of Microorganisms (GCM) 10K type strain sequencing project: providing services to taxonomists for standard genome sequencing and annotation.</title>
        <authorList>
            <consortium name="The Broad Institute Genomics Platform"/>
            <consortium name="The Broad Institute Genome Sequencing Center for Infectious Disease"/>
            <person name="Wu L."/>
            <person name="Ma J."/>
        </authorList>
    </citation>
    <scope>NUCLEOTIDE SEQUENCE [LARGE SCALE GENOMIC DNA]</scope>
    <source>
        <strain evidence="3">JCM 17563</strain>
    </source>
</reference>